<dbReference type="GO" id="GO:0004222">
    <property type="term" value="F:metalloendopeptidase activity"/>
    <property type="evidence" value="ECO:0007669"/>
    <property type="project" value="InterPro"/>
</dbReference>
<keyword evidence="6 9" id="KW-0482">Metalloprotease</keyword>
<dbReference type="RefSeq" id="WP_158948879.1">
    <property type="nucleotide sequence ID" value="NZ_CP046913.1"/>
</dbReference>
<organism evidence="9 10">
    <name type="scientific">Paraburkholderia acidisoli</name>
    <dbReference type="NCBI Taxonomy" id="2571748"/>
    <lineage>
        <taxon>Bacteria</taxon>
        <taxon>Pseudomonadati</taxon>
        <taxon>Pseudomonadota</taxon>
        <taxon>Betaproteobacteria</taxon>
        <taxon>Burkholderiales</taxon>
        <taxon>Burkholderiaceae</taxon>
        <taxon>Paraburkholderia</taxon>
    </lineage>
</organism>
<evidence type="ECO:0000256" key="1">
    <source>
        <dbReference type="ARBA" id="ARBA00001947"/>
    </source>
</evidence>
<dbReference type="AlphaFoldDB" id="A0A7Z2JF90"/>
<keyword evidence="2 9" id="KW-0645">Protease</keyword>
<dbReference type="GO" id="GO:0006508">
    <property type="term" value="P:proteolysis"/>
    <property type="evidence" value="ECO:0007669"/>
    <property type="project" value="UniProtKB-KW"/>
</dbReference>
<proteinExistence type="predicted"/>
<gene>
    <name evidence="9" type="ORF">FAZ98_03670</name>
</gene>
<sequence>MSARAQRPGERRARQGRPPLLRAATAVLAGAVALALSSCATMPNSLSSISSLSSSLSGGPDKPVVKTAGELPPPPPHTWPDAKQDLNDHRADGWGLVAMPEMEQYLNGLLHKIQVATGTTDWPVSVHVTSDTALNGSSTAAGHIYVSLGWIMSAESEDEIFAILSHEYGHIYLNHYAVYDVRNAGDASAILASVTWSVVNRHVVDRGWNGLDKIALVQSIGTSVLIPAWQRSIEEQADLFGATVSLRCGYSYFYGFKAFLERIDSYDTAAKERDQKLQQAQDDAARAKIRADTIAKLPKNQAQALAAASATPASGASATVAQAPVAASGAAAPQQPSSIAQAFQGIDEALAKLNAGVAQGQVSLNTGAFDAQRMLDQAVAKGMASLRDTHPEGAAREDDLSKAVASLTAGKRPDATTAPWDAARNQRHTKEVLAHYAMLSDIDMLEAQRRYPEAYKLAQKAASGSTANDAAPDFYLANAQSLAHARSNEAPAQVLARNLKSPERSWRLQVTLAEAMQTSNRAQARSFLESQFAYFGEAPKTWPDMIAFYRDTGEVQRGKQLALTCGMKYADYRSACGNASMTPAELAEMKAKTDAHAKMIVDNVSHRLFRQ</sequence>
<dbReference type="OrthoDB" id="9810445at2"/>
<evidence type="ECO:0000313" key="10">
    <source>
        <dbReference type="Proteomes" id="UP000433577"/>
    </source>
</evidence>
<feature type="domain" description="Peptidase M48" evidence="8">
    <location>
        <begin position="126"/>
        <end position="251"/>
    </location>
</feature>
<evidence type="ECO:0000313" key="9">
    <source>
        <dbReference type="EMBL" id="QGZ60905.1"/>
    </source>
</evidence>
<dbReference type="InterPro" id="IPR001915">
    <property type="entry name" value="Peptidase_M48"/>
</dbReference>
<feature type="region of interest" description="Disordered" evidence="7">
    <location>
        <begin position="50"/>
        <end position="79"/>
    </location>
</feature>
<evidence type="ECO:0000256" key="5">
    <source>
        <dbReference type="ARBA" id="ARBA00022833"/>
    </source>
</evidence>
<evidence type="ECO:0000256" key="3">
    <source>
        <dbReference type="ARBA" id="ARBA00022723"/>
    </source>
</evidence>
<evidence type="ECO:0000256" key="2">
    <source>
        <dbReference type="ARBA" id="ARBA00022670"/>
    </source>
</evidence>
<protein>
    <submittedName>
        <fullName evidence="9">M48 family metalloprotease</fullName>
    </submittedName>
</protein>
<keyword evidence="3" id="KW-0479">Metal-binding</keyword>
<feature type="region of interest" description="Disordered" evidence="7">
    <location>
        <begin position="1"/>
        <end position="20"/>
    </location>
</feature>
<evidence type="ECO:0000256" key="4">
    <source>
        <dbReference type="ARBA" id="ARBA00022801"/>
    </source>
</evidence>
<reference evidence="9 10" key="1">
    <citation type="submission" date="2019-12" db="EMBL/GenBank/DDBJ databases">
        <title>Paraburkholderia acidiphila 7Q-K02 sp. nov and Paraburkholderia acidisoli DHF22 sp. nov., two strains isolated from forest soil.</title>
        <authorList>
            <person name="Gao Z."/>
            <person name="Qiu L."/>
        </authorList>
    </citation>
    <scope>NUCLEOTIDE SEQUENCE [LARGE SCALE GENOMIC DNA]</scope>
    <source>
        <strain evidence="9 10">DHF22</strain>
    </source>
</reference>
<keyword evidence="4" id="KW-0378">Hydrolase</keyword>
<dbReference type="KEGG" id="pacs:FAZ98_03670"/>
<dbReference type="EMBL" id="CP046913">
    <property type="protein sequence ID" value="QGZ60905.1"/>
    <property type="molecule type" value="Genomic_DNA"/>
</dbReference>
<evidence type="ECO:0000256" key="7">
    <source>
        <dbReference type="SAM" id="MobiDB-lite"/>
    </source>
</evidence>
<evidence type="ECO:0000256" key="6">
    <source>
        <dbReference type="ARBA" id="ARBA00023049"/>
    </source>
</evidence>
<dbReference type="GO" id="GO:0046872">
    <property type="term" value="F:metal ion binding"/>
    <property type="evidence" value="ECO:0007669"/>
    <property type="project" value="UniProtKB-KW"/>
</dbReference>
<keyword evidence="10" id="KW-1185">Reference proteome</keyword>
<comment type="cofactor">
    <cofactor evidence="1">
        <name>Zn(2+)</name>
        <dbReference type="ChEBI" id="CHEBI:29105"/>
    </cofactor>
</comment>
<dbReference type="Proteomes" id="UP000433577">
    <property type="component" value="Chromosome 1"/>
</dbReference>
<evidence type="ECO:0000259" key="8">
    <source>
        <dbReference type="Pfam" id="PF01435"/>
    </source>
</evidence>
<dbReference type="Pfam" id="PF01435">
    <property type="entry name" value="Peptidase_M48"/>
    <property type="match status" value="1"/>
</dbReference>
<accession>A0A7Z2JF90</accession>
<name>A0A7Z2JF90_9BURK</name>
<keyword evidence="5" id="KW-0862">Zinc</keyword>